<accession>A0AAE1DXQ1</accession>
<feature type="region of interest" description="Disordered" evidence="1">
    <location>
        <begin position="21"/>
        <end position="160"/>
    </location>
</feature>
<reference evidence="2" key="1">
    <citation type="journal article" date="2023" name="G3 (Bethesda)">
        <title>A reference genome for the long-term kleptoplast-retaining sea slug Elysia crispata morphotype clarki.</title>
        <authorList>
            <person name="Eastman K.E."/>
            <person name="Pendleton A.L."/>
            <person name="Shaikh M.A."/>
            <person name="Suttiyut T."/>
            <person name="Ogas R."/>
            <person name="Tomko P."/>
            <person name="Gavelis G."/>
            <person name="Widhalm J.R."/>
            <person name="Wisecaver J.H."/>
        </authorList>
    </citation>
    <scope>NUCLEOTIDE SEQUENCE</scope>
    <source>
        <strain evidence="2">ECLA1</strain>
    </source>
</reference>
<protein>
    <submittedName>
        <fullName evidence="2">Uncharacterized protein</fullName>
    </submittedName>
</protein>
<proteinExistence type="predicted"/>
<feature type="compositionally biased region" description="Basic residues" evidence="1">
    <location>
        <begin position="25"/>
        <end position="47"/>
    </location>
</feature>
<keyword evidence="3" id="KW-1185">Reference proteome</keyword>
<gene>
    <name evidence="2" type="ORF">RRG08_036662</name>
</gene>
<feature type="compositionally biased region" description="Basic and acidic residues" evidence="1">
    <location>
        <begin position="53"/>
        <end position="70"/>
    </location>
</feature>
<dbReference type="Proteomes" id="UP001283361">
    <property type="component" value="Unassembled WGS sequence"/>
</dbReference>
<name>A0AAE1DXQ1_9GAST</name>
<organism evidence="2 3">
    <name type="scientific">Elysia crispata</name>
    <name type="common">lettuce slug</name>
    <dbReference type="NCBI Taxonomy" id="231223"/>
    <lineage>
        <taxon>Eukaryota</taxon>
        <taxon>Metazoa</taxon>
        <taxon>Spiralia</taxon>
        <taxon>Lophotrochozoa</taxon>
        <taxon>Mollusca</taxon>
        <taxon>Gastropoda</taxon>
        <taxon>Heterobranchia</taxon>
        <taxon>Euthyneura</taxon>
        <taxon>Panpulmonata</taxon>
        <taxon>Sacoglossa</taxon>
        <taxon>Placobranchoidea</taxon>
        <taxon>Plakobranchidae</taxon>
        <taxon>Elysia</taxon>
    </lineage>
</organism>
<feature type="compositionally biased region" description="Basic and acidic residues" evidence="1">
    <location>
        <begin position="77"/>
        <end position="88"/>
    </location>
</feature>
<evidence type="ECO:0000313" key="2">
    <source>
        <dbReference type="EMBL" id="KAK3786557.1"/>
    </source>
</evidence>
<sequence>MFLEITVGRLERVDVGLESPAEVHRRAHQHLGPRRPQRGLRRSRARQPARPQGDAREGDRDPDAHQDGLREAQPGKVGDRPRPREPKNKSQMMIVARFGHQGNLDRETNTPMMTGKRRPSQHASRGGSGRVIIGETTDQRSASHKVWLKNDRPRREDPLL</sequence>
<dbReference type="EMBL" id="JAWDGP010001955">
    <property type="protein sequence ID" value="KAK3786557.1"/>
    <property type="molecule type" value="Genomic_DNA"/>
</dbReference>
<evidence type="ECO:0000313" key="3">
    <source>
        <dbReference type="Proteomes" id="UP001283361"/>
    </source>
</evidence>
<feature type="compositionally biased region" description="Basic and acidic residues" evidence="1">
    <location>
        <begin position="148"/>
        <end position="160"/>
    </location>
</feature>
<dbReference type="AlphaFoldDB" id="A0AAE1DXQ1"/>
<evidence type="ECO:0000256" key="1">
    <source>
        <dbReference type="SAM" id="MobiDB-lite"/>
    </source>
</evidence>
<comment type="caution">
    <text evidence="2">The sequence shown here is derived from an EMBL/GenBank/DDBJ whole genome shotgun (WGS) entry which is preliminary data.</text>
</comment>